<comment type="caution">
    <text evidence="3">The sequence shown here is derived from an EMBL/GenBank/DDBJ whole genome shotgun (WGS) entry which is preliminary data.</text>
</comment>
<evidence type="ECO:0000256" key="1">
    <source>
        <dbReference type="SAM" id="Coils"/>
    </source>
</evidence>
<gene>
    <name evidence="3" type="ORF">BC643_2482</name>
</gene>
<dbReference type="Gene3D" id="1.10.287.1490">
    <property type="match status" value="1"/>
</dbReference>
<dbReference type="OrthoDB" id="1115172at2"/>
<organism evidence="3 4">
    <name type="scientific">Mangrovibacterium diazotrophicum</name>
    <dbReference type="NCBI Taxonomy" id="1261403"/>
    <lineage>
        <taxon>Bacteria</taxon>
        <taxon>Pseudomonadati</taxon>
        <taxon>Bacteroidota</taxon>
        <taxon>Bacteroidia</taxon>
        <taxon>Marinilabiliales</taxon>
        <taxon>Prolixibacteraceae</taxon>
        <taxon>Mangrovibacterium</taxon>
    </lineage>
</organism>
<keyword evidence="4" id="KW-1185">Reference proteome</keyword>
<evidence type="ECO:0008006" key="5">
    <source>
        <dbReference type="Google" id="ProtNLM"/>
    </source>
</evidence>
<proteinExistence type="predicted"/>
<dbReference type="RefSeq" id="WP_120273357.1">
    <property type="nucleotide sequence ID" value="NZ_RAPN01000001.1"/>
</dbReference>
<keyword evidence="2" id="KW-0812">Transmembrane</keyword>
<evidence type="ECO:0000313" key="4">
    <source>
        <dbReference type="Proteomes" id="UP000283387"/>
    </source>
</evidence>
<protein>
    <recommendedName>
        <fullName evidence="5">Cell division protein ZapB</fullName>
    </recommendedName>
</protein>
<name>A0A419W9N0_9BACT</name>
<dbReference type="Proteomes" id="UP000283387">
    <property type="component" value="Unassembled WGS sequence"/>
</dbReference>
<keyword evidence="1" id="KW-0175">Coiled coil</keyword>
<feature type="coiled-coil region" evidence="1">
    <location>
        <begin position="125"/>
        <end position="180"/>
    </location>
</feature>
<evidence type="ECO:0000256" key="2">
    <source>
        <dbReference type="SAM" id="Phobius"/>
    </source>
</evidence>
<feature type="transmembrane region" description="Helical" evidence="2">
    <location>
        <begin position="21"/>
        <end position="42"/>
    </location>
</feature>
<sequence>MAEMEQKKSKFSIGRTDKERRNNLIVIFLGVVLVVVIVLLFVQRNEHKMILESLNAEKNTIQEELSQMVTNYDSLKTDNDTLNQALFVAQAKVKDLLLEVNQIKKASYDQINRYQEEVGSLRRIMRNYIVQVDSLNQRNQQLMAENEQVKQDFMQSESRNKELEQEKKQLSQRIQRAAMLEALSLQVVGINRKGKEVTASSKAEQLMISFTLSKNVTAKRGNKDIYVRILRPDQILLVQSKNDLFQFEDLRIPYSAMRQVTYEGNELPVNIYWDNAGFDPFMTGDYTVDIFADGNNIGTTTFSFKK</sequence>
<reference evidence="3 4" key="1">
    <citation type="submission" date="2018-09" db="EMBL/GenBank/DDBJ databases">
        <title>Genomic Encyclopedia of Archaeal and Bacterial Type Strains, Phase II (KMG-II): from individual species to whole genera.</title>
        <authorList>
            <person name="Goeker M."/>
        </authorList>
    </citation>
    <scope>NUCLEOTIDE SEQUENCE [LARGE SCALE GENOMIC DNA]</scope>
    <source>
        <strain evidence="3 4">DSM 27148</strain>
    </source>
</reference>
<accession>A0A419W9N0</accession>
<keyword evidence="2" id="KW-0472">Membrane</keyword>
<evidence type="ECO:0000313" key="3">
    <source>
        <dbReference type="EMBL" id="RKD92112.1"/>
    </source>
</evidence>
<keyword evidence="2" id="KW-1133">Transmembrane helix</keyword>
<feature type="coiled-coil region" evidence="1">
    <location>
        <begin position="44"/>
        <end position="71"/>
    </location>
</feature>
<dbReference type="EMBL" id="RAPN01000001">
    <property type="protein sequence ID" value="RKD92112.1"/>
    <property type="molecule type" value="Genomic_DNA"/>
</dbReference>
<dbReference type="AlphaFoldDB" id="A0A419W9N0"/>